<dbReference type="HAMAP" id="MF_00201">
    <property type="entry name" value="RecO"/>
    <property type="match status" value="1"/>
</dbReference>
<evidence type="ECO:0000256" key="3">
    <source>
        <dbReference type="ARBA" id="ARBA00021310"/>
    </source>
</evidence>
<dbReference type="PANTHER" id="PTHR33991">
    <property type="entry name" value="DNA REPAIR PROTEIN RECO"/>
    <property type="match status" value="1"/>
</dbReference>
<protein>
    <recommendedName>
        <fullName evidence="3 6">DNA repair protein RecO</fullName>
    </recommendedName>
    <alternativeName>
        <fullName evidence="5 6">Recombination protein O</fullName>
    </alternativeName>
</protein>
<dbReference type="GO" id="GO:0006302">
    <property type="term" value="P:double-strand break repair"/>
    <property type="evidence" value="ECO:0007669"/>
    <property type="project" value="TreeGrafter"/>
</dbReference>
<dbReference type="InterPro" id="IPR042242">
    <property type="entry name" value="RecO_C"/>
</dbReference>
<dbReference type="InterPro" id="IPR037278">
    <property type="entry name" value="ARFGAP/RecO"/>
</dbReference>
<evidence type="ECO:0000256" key="5">
    <source>
        <dbReference type="ARBA" id="ARBA00033409"/>
    </source>
</evidence>
<evidence type="ECO:0000256" key="4">
    <source>
        <dbReference type="ARBA" id="ARBA00023172"/>
    </source>
</evidence>
<keyword evidence="8" id="KW-1185">Reference proteome</keyword>
<dbReference type="Gene3D" id="2.40.50.140">
    <property type="entry name" value="Nucleic acid-binding proteins"/>
    <property type="match status" value="1"/>
</dbReference>
<dbReference type="InterPro" id="IPR003717">
    <property type="entry name" value="RecO"/>
</dbReference>
<dbReference type="Pfam" id="PF02565">
    <property type="entry name" value="RecO_C"/>
    <property type="match status" value="1"/>
</dbReference>
<sequence length="228" mass="26087">MIGLPPVNAFVLQRTPYREDSWLLRLFTSDRGQITAHYRGRDAVYLYQPYHAELQGRDDWQRCQHLEIAGPVLRLTGQRAYLALYLNELCGRLLPRWVNAESLFGTYYATLKGLQAGTPAEPLLRYFERRLLEQLGFGIDFREDVAGEPLHAAQRYRFDGCNRFVAADDGELEGQLLLALQNNHLDQPAVALLAKHLFRQALSYHLGEQSLVSRELFRTRVPGKGSQS</sequence>
<keyword evidence="4 6" id="KW-0233">DNA recombination</keyword>
<keyword evidence="6" id="KW-0234">DNA repair</keyword>
<dbReference type="OrthoDB" id="9804792at2"/>
<gene>
    <name evidence="6" type="primary">recO</name>
    <name evidence="7" type="ORF">E4656_17050</name>
</gene>
<name>A0A4Z0WAW1_9GAMM</name>
<dbReference type="RefSeq" id="WP_135484523.1">
    <property type="nucleotide sequence ID" value="NZ_SRMF01000010.1"/>
</dbReference>
<dbReference type="InterPro" id="IPR012340">
    <property type="entry name" value="NA-bd_OB-fold"/>
</dbReference>
<dbReference type="AlphaFoldDB" id="A0A4Z0WAW1"/>
<dbReference type="PANTHER" id="PTHR33991:SF1">
    <property type="entry name" value="DNA REPAIR PROTEIN RECO"/>
    <property type="match status" value="1"/>
</dbReference>
<dbReference type="EMBL" id="SRMF01000010">
    <property type="protein sequence ID" value="TGG91101.1"/>
    <property type="molecule type" value="Genomic_DNA"/>
</dbReference>
<dbReference type="Gene3D" id="1.20.1440.120">
    <property type="entry name" value="Recombination protein O, C-terminal domain"/>
    <property type="match status" value="1"/>
</dbReference>
<dbReference type="Proteomes" id="UP000297475">
    <property type="component" value="Unassembled WGS sequence"/>
</dbReference>
<reference evidence="7 8" key="1">
    <citation type="submission" date="2019-04" db="EMBL/GenBank/DDBJ databases">
        <title>Natronospirillum operosus gen. nov., sp. nov., a haloalkaliphilic satellite isolated from decaying biomass of laboratory culture of cyanobacterium Geitlerinema sp. and proposal of Natronospirillaceae fam. nov. and Saccharospirillaceae fam. nov.</title>
        <authorList>
            <person name="Kevbrin V."/>
            <person name="Boltyanskaya Y."/>
            <person name="Koziaeva V."/>
            <person name="Grouzdev D.S."/>
            <person name="Park M."/>
            <person name="Cho J."/>
        </authorList>
    </citation>
    <scope>NUCLEOTIDE SEQUENCE [LARGE SCALE GENOMIC DNA]</scope>
    <source>
        <strain evidence="7 8">G-116</strain>
    </source>
</reference>
<accession>A0A4Z0WAW1</accession>
<comment type="function">
    <text evidence="1 6">Involved in DNA repair and RecF pathway recombination.</text>
</comment>
<evidence type="ECO:0000256" key="2">
    <source>
        <dbReference type="ARBA" id="ARBA00007452"/>
    </source>
</evidence>
<dbReference type="GO" id="GO:0006310">
    <property type="term" value="P:DNA recombination"/>
    <property type="evidence" value="ECO:0007669"/>
    <property type="project" value="UniProtKB-UniRule"/>
</dbReference>
<evidence type="ECO:0000256" key="1">
    <source>
        <dbReference type="ARBA" id="ARBA00003065"/>
    </source>
</evidence>
<proteinExistence type="inferred from homology"/>
<organism evidence="7 8">
    <name type="scientific">Natronospirillum operosum</name>
    <dbReference type="NCBI Taxonomy" id="2759953"/>
    <lineage>
        <taxon>Bacteria</taxon>
        <taxon>Pseudomonadati</taxon>
        <taxon>Pseudomonadota</taxon>
        <taxon>Gammaproteobacteria</taxon>
        <taxon>Oceanospirillales</taxon>
        <taxon>Natronospirillaceae</taxon>
        <taxon>Natronospirillum</taxon>
    </lineage>
</organism>
<evidence type="ECO:0000256" key="6">
    <source>
        <dbReference type="HAMAP-Rule" id="MF_00201"/>
    </source>
</evidence>
<dbReference type="GO" id="GO:0043590">
    <property type="term" value="C:bacterial nucleoid"/>
    <property type="evidence" value="ECO:0007669"/>
    <property type="project" value="TreeGrafter"/>
</dbReference>
<comment type="caution">
    <text evidence="7">The sequence shown here is derived from an EMBL/GenBank/DDBJ whole genome shotgun (WGS) entry which is preliminary data.</text>
</comment>
<dbReference type="SUPFAM" id="SSF57863">
    <property type="entry name" value="ArfGap/RecO-like zinc finger"/>
    <property type="match status" value="1"/>
</dbReference>
<evidence type="ECO:0000313" key="7">
    <source>
        <dbReference type="EMBL" id="TGG91101.1"/>
    </source>
</evidence>
<comment type="similarity">
    <text evidence="2 6">Belongs to the RecO family.</text>
</comment>
<evidence type="ECO:0000313" key="8">
    <source>
        <dbReference type="Proteomes" id="UP000297475"/>
    </source>
</evidence>
<keyword evidence="6" id="KW-0227">DNA damage</keyword>